<dbReference type="InterPro" id="IPR027078">
    <property type="entry name" value="snRNP-E"/>
</dbReference>
<dbReference type="AlphaFoldDB" id="A0AAJ4XLB3"/>
<keyword evidence="10 11" id="KW-0687">Ribonucleoprotein</keyword>
<dbReference type="GO" id="GO:0003723">
    <property type="term" value="F:RNA binding"/>
    <property type="evidence" value="ECO:0007669"/>
    <property type="project" value="UniProtKB-KW"/>
</dbReference>
<dbReference type="Gene3D" id="2.30.30.100">
    <property type="match status" value="1"/>
</dbReference>
<proteinExistence type="inferred from homology"/>
<dbReference type="GO" id="GO:0005737">
    <property type="term" value="C:cytoplasm"/>
    <property type="evidence" value="ECO:0007669"/>
    <property type="project" value="UniProtKB-SubCell"/>
</dbReference>
<keyword evidence="8 11" id="KW-0508">mRNA splicing</keyword>
<gene>
    <name evidence="13" type="ORF">MEPE_03106</name>
</gene>
<accession>A0AAJ4XLB3</accession>
<evidence type="ECO:0000313" key="14">
    <source>
        <dbReference type="Proteomes" id="UP001294444"/>
    </source>
</evidence>
<organism evidence="13 14">
    <name type="scientific">Melanopsichium pennsylvanicum</name>
    <dbReference type="NCBI Taxonomy" id="63383"/>
    <lineage>
        <taxon>Eukaryota</taxon>
        <taxon>Fungi</taxon>
        <taxon>Dikarya</taxon>
        <taxon>Basidiomycota</taxon>
        <taxon>Ustilaginomycotina</taxon>
        <taxon>Ustilaginomycetes</taxon>
        <taxon>Ustilaginales</taxon>
        <taxon>Ustilaginaceae</taxon>
        <taxon>Melanopsichium</taxon>
    </lineage>
</organism>
<evidence type="ECO:0000256" key="2">
    <source>
        <dbReference type="ARBA" id="ARBA00004496"/>
    </source>
</evidence>
<dbReference type="GO" id="GO:0046540">
    <property type="term" value="C:U4/U6 x U5 tri-snRNP complex"/>
    <property type="evidence" value="ECO:0007669"/>
    <property type="project" value="UniProtKB-UniRule"/>
</dbReference>
<dbReference type="CDD" id="cd01718">
    <property type="entry name" value="Sm_E"/>
    <property type="match status" value="1"/>
</dbReference>
<sequence>MSGRSKVSVQPINIIFRHLQTQTRVSLWLYDNVDFRIEGKIIGFDEFMNVTLADAEEVWTKKDNKRVELGRILLKGDNITLIQPAK</sequence>
<evidence type="ECO:0000313" key="13">
    <source>
        <dbReference type="EMBL" id="SNX84397.1"/>
    </source>
</evidence>
<dbReference type="FunFam" id="2.30.30.100:FF:000056">
    <property type="entry name" value="Small nuclear ribonucleoprotein E"/>
    <property type="match status" value="1"/>
</dbReference>
<comment type="function">
    <text evidence="11">Involved in pre-mRNA splicing. Binds and is required for the stability of snRNA U1, U2, U4 and U5 which contain a highly conserved structural motif called the Sm binding site. Involved in cap modification.</text>
</comment>
<dbReference type="SUPFAM" id="SSF50182">
    <property type="entry name" value="Sm-like ribonucleoproteins"/>
    <property type="match status" value="1"/>
</dbReference>
<dbReference type="GO" id="GO:0000387">
    <property type="term" value="P:spliceosomal snRNP assembly"/>
    <property type="evidence" value="ECO:0007669"/>
    <property type="project" value="UniProtKB-UniRule"/>
</dbReference>
<dbReference type="InterPro" id="IPR047575">
    <property type="entry name" value="Sm"/>
</dbReference>
<evidence type="ECO:0000256" key="4">
    <source>
        <dbReference type="ARBA" id="ARBA00022490"/>
    </source>
</evidence>
<name>A0AAJ4XLB3_9BASI</name>
<dbReference type="GO" id="GO:0005682">
    <property type="term" value="C:U5 snRNP"/>
    <property type="evidence" value="ECO:0007669"/>
    <property type="project" value="UniProtKB-UniRule"/>
</dbReference>
<dbReference type="GO" id="GO:0005681">
    <property type="term" value="C:spliceosomal complex"/>
    <property type="evidence" value="ECO:0007669"/>
    <property type="project" value="UniProtKB-KW"/>
</dbReference>
<evidence type="ECO:0000256" key="11">
    <source>
        <dbReference type="RuleBase" id="RU365053"/>
    </source>
</evidence>
<evidence type="ECO:0000256" key="3">
    <source>
        <dbReference type="ARBA" id="ARBA00006850"/>
    </source>
</evidence>
<evidence type="ECO:0000256" key="7">
    <source>
        <dbReference type="ARBA" id="ARBA00022884"/>
    </source>
</evidence>
<keyword evidence="9 11" id="KW-0539">Nucleus</keyword>
<comment type="subcellular location">
    <subcellularLocation>
        <location evidence="2">Cytoplasm</location>
    </subcellularLocation>
    <subcellularLocation>
        <location evidence="1 11">Nucleus</location>
    </subcellularLocation>
</comment>
<dbReference type="GO" id="GO:0005686">
    <property type="term" value="C:U2 snRNP"/>
    <property type="evidence" value="ECO:0007669"/>
    <property type="project" value="UniProtKB-UniRule"/>
</dbReference>
<evidence type="ECO:0000256" key="1">
    <source>
        <dbReference type="ARBA" id="ARBA00004123"/>
    </source>
</evidence>
<dbReference type="InterPro" id="IPR010920">
    <property type="entry name" value="LSM_dom_sf"/>
</dbReference>
<evidence type="ECO:0000256" key="8">
    <source>
        <dbReference type="ARBA" id="ARBA00023187"/>
    </source>
</evidence>
<feature type="domain" description="Sm" evidence="12">
    <location>
        <begin position="12"/>
        <end position="86"/>
    </location>
</feature>
<keyword evidence="5 11" id="KW-0507">mRNA processing</keyword>
<dbReference type="Pfam" id="PF01423">
    <property type="entry name" value="LSM"/>
    <property type="match status" value="1"/>
</dbReference>
<keyword evidence="14" id="KW-1185">Reference proteome</keyword>
<protein>
    <recommendedName>
        <fullName evidence="11">Small nuclear ribonucleoprotein E</fullName>
        <shortName evidence="11">snRNP-E</shortName>
    </recommendedName>
    <alternativeName>
        <fullName evidence="11">Sm protein E</fullName>
    </alternativeName>
</protein>
<keyword evidence="6 11" id="KW-0747">Spliceosome</keyword>
<dbReference type="Proteomes" id="UP001294444">
    <property type="component" value="Unassembled WGS sequence"/>
</dbReference>
<evidence type="ECO:0000256" key="5">
    <source>
        <dbReference type="ARBA" id="ARBA00022664"/>
    </source>
</evidence>
<comment type="caution">
    <text evidence="13">The sequence shown here is derived from an EMBL/GenBank/DDBJ whole genome shotgun (WGS) entry which is preliminary data.</text>
</comment>
<keyword evidence="7 11" id="KW-0694">RNA-binding</keyword>
<dbReference type="InterPro" id="IPR001163">
    <property type="entry name" value="Sm_dom_euk/arc"/>
</dbReference>
<dbReference type="GO" id="GO:0005687">
    <property type="term" value="C:U4 snRNP"/>
    <property type="evidence" value="ECO:0007669"/>
    <property type="project" value="UniProtKB-UniRule"/>
</dbReference>
<evidence type="ECO:0000259" key="12">
    <source>
        <dbReference type="PROSITE" id="PS52002"/>
    </source>
</evidence>
<dbReference type="PROSITE" id="PS52002">
    <property type="entry name" value="SM"/>
    <property type="match status" value="1"/>
</dbReference>
<dbReference type="GO" id="GO:0005685">
    <property type="term" value="C:U1 snRNP"/>
    <property type="evidence" value="ECO:0007669"/>
    <property type="project" value="UniProtKB-UniRule"/>
</dbReference>
<dbReference type="PANTHER" id="PTHR11193">
    <property type="entry name" value="SMALL NUCLEAR RIBONUCLEOPROTEIN E"/>
    <property type="match status" value="1"/>
</dbReference>
<comment type="similarity">
    <text evidence="3 11">Belongs to the snRNP Sm proteins family.</text>
</comment>
<dbReference type="SMART" id="SM00651">
    <property type="entry name" value="Sm"/>
    <property type="match status" value="1"/>
</dbReference>
<evidence type="ECO:0000256" key="9">
    <source>
        <dbReference type="ARBA" id="ARBA00023242"/>
    </source>
</evidence>
<keyword evidence="4" id="KW-0963">Cytoplasm</keyword>
<evidence type="ECO:0000256" key="6">
    <source>
        <dbReference type="ARBA" id="ARBA00022728"/>
    </source>
</evidence>
<reference evidence="13" key="1">
    <citation type="submission" date="2023-10" db="EMBL/GenBank/DDBJ databases">
        <authorList>
            <person name="Guldener U."/>
        </authorList>
    </citation>
    <scope>NUCLEOTIDE SEQUENCE</scope>
    <source>
        <strain evidence="13">Mp4</strain>
    </source>
</reference>
<evidence type="ECO:0000256" key="10">
    <source>
        <dbReference type="ARBA" id="ARBA00023274"/>
    </source>
</evidence>
<dbReference type="EMBL" id="OAPG01000006">
    <property type="protein sequence ID" value="SNX84397.1"/>
    <property type="molecule type" value="Genomic_DNA"/>
</dbReference>